<dbReference type="EMBL" id="AP022560">
    <property type="protein sequence ID" value="BBW99942.1"/>
    <property type="molecule type" value="Genomic_DNA"/>
</dbReference>
<evidence type="ECO:0000256" key="6">
    <source>
        <dbReference type="ARBA" id="ARBA00022692"/>
    </source>
</evidence>
<comment type="subcellular location">
    <subcellularLocation>
        <location evidence="1">Cell membrane</location>
        <topology evidence="1">Single-pass membrane protein</topology>
    </subcellularLocation>
</comment>
<feature type="domain" description="Protein kinase" evidence="15">
    <location>
        <begin position="9"/>
        <end position="268"/>
    </location>
</feature>
<evidence type="ECO:0000256" key="11">
    <source>
        <dbReference type="ARBA" id="ARBA00023136"/>
    </source>
</evidence>
<dbReference type="Gene3D" id="1.10.510.10">
    <property type="entry name" value="Transferase(Phosphotransferase) domain 1"/>
    <property type="match status" value="1"/>
</dbReference>
<evidence type="ECO:0000256" key="13">
    <source>
        <dbReference type="SAM" id="MobiDB-lite"/>
    </source>
</evidence>
<proteinExistence type="predicted"/>
<feature type="compositionally biased region" description="Low complexity" evidence="13">
    <location>
        <begin position="285"/>
        <end position="295"/>
    </location>
</feature>
<gene>
    <name evidence="16" type="ORF">MMOR_08790</name>
</gene>
<evidence type="ECO:0000256" key="2">
    <source>
        <dbReference type="ARBA" id="ARBA00012513"/>
    </source>
</evidence>
<name>A0AAD1M4C7_9MYCO</name>
<sequence>MEGTPFGRYRLVELIGRGGMGEVWKAFDTATRRVVAVKVLPAQMATDPVFEQRFRHEAFAAAGLSNPHVVPIHNFGEIDGRLYVDMRLIEGQDLEHVLSKGPMEPARAVKIIEQIASALNAAHKIGLVHRDVKPSNILVAEDDFSYLIDFGIARATGETKLTATGNVVGTWPYMAPERFTTGQSDTRSDIYALTCVLYECLTSSRPFPGESVEQQIAGHLTAPPPRVSKKIPGVPAELDAVIAAGMAKDPEDRFETTTEMARAAREALTKGAQTRPVKPGSVPTAAGAAPAAETRAFVDEDTVKNWNPKQTRPAEKFDPGSEPTQARPAEQTSPQWAPTQAGTPDHVEKAWAPTQAQPADQGLQPPWAPTQAGTPDHVEKAWAPTHLGAPAVHAENAAAPTQAQPVQRREGSPPEKGADDDALWPWYRRTAVIVPVAIVMIVAAVATILIVLSGDEEPAPNGTPPGAGLNGTFAAQFGAPTQPNGQPFQGASGGSETWVIKSACDDGRPCVASAAKTNGSLSSATSLVLDEVDDRWESVSAKQATCQGAGSTEIWESLSLQSQPDGSLKGEFIVRSTNPNCASNRPVTFTRTGDATEGVSIVDPATLPPRVASPAQALYGRYQEVDTYKDGNRSAEVNFDIQTYCLRTGDRCLSYWFNPTDVKILVFEKNQWVLANRSSDSTCKDGGPAHREITLQYPLPTPAQDPITLLTGTGHYTLTGSCPFNSDFDSQVQRTGN</sequence>
<dbReference type="GO" id="GO:0005524">
    <property type="term" value="F:ATP binding"/>
    <property type="evidence" value="ECO:0007669"/>
    <property type="project" value="UniProtKB-UniRule"/>
</dbReference>
<keyword evidence="10 14" id="KW-1133">Transmembrane helix</keyword>
<dbReference type="InterPro" id="IPR008271">
    <property type="entry name" value="Ser/Thr_kinase_AS"/>
</dbReference>
<evidence type="ECO:0000256" key="14">
    <source>
        <dbReference type="SAM" id="Phobius"/>
    </source>
</evidence>
<accession>A0AAD1M4C7</accession>
<dbReference type="FunFam" id="1.10.510.10:FF:000021">
    <property type="entry name" value="Serine/threonine protein kinase"/>
    <property type="match status" value="1"/>
</dbReference>
<evidence type="ECO:0000256" key="5">
    <source>
        <dbReference type="ARBA" id="ARBA00022679"/>
    </source>
</evidence>
<dbReference type="InterPro" id="IPR000719">
    <property type="entry name" value="Prot_kinase_dom"/>
</dbReference>
<keyword evidence="3" id="KW-1003">Cell membrane</keyword>
<dbReference type="GO" id="GO:0005886">
    <property type="term" value="C:plasma membrane"/>
    <property type="evidence" value="ECO:0007669"/>
    <property type="project" value="UniProtKB-SubCell"/>
</dbReference>
<keyword evidence="11 14" id="KW-0472">Membrane</keyword>
<evidence type="ECO:0000256" key="8">
    <source>
        <dbReference type="ARBA" id="ARBA00022777"/>
    </source>
</evidence>
<dbReference type="Gene3D" id="3.30.200.20">
    <property type="entry name" value="Phosphorylase Kinase, domain 1"/>
    <property type="match status" value="1"/>
</dbReference>
<evidence type="ECO:0000256" key="3">
    <source>
        <dbReference type="ARBA" id="ARBA00022475"/>
    </source>
</evidence>
<dbReference type="InterPro" id="IPR011009">
    <property type="entry name" value="Kinase-like_dom_sf"/>
</dbReference>
<keyword evidence="17" id="KW-1185">Reference proteome</keyword>
<keyword evidence="5" id="KW-0808">Transferase</keyword>
<feature type="transmembrane region" description="Helical" evidence="14">
    <location>
        <begin position="432"/>
        <end position="452"/>
    </location>
</feature>
<organism evidence="16 17">
    <name type="scientific">Mycolicibacterium moriokaense</name>
    <dbReference type="NCBI Taxonomy" id="39691"/>
    <lineage>
        <taxon>Bacteria</taxon>
        <taxon>Bacillati</taxon>
        <taxon>Actinomycetota</taxon>
        <taxon>Actinomycetes</taxon>
        <taxon>Mycobacteriales</taxon>
        <taxon>Mycobacteriaceae</taxon>
        <taxon>Mycolicibacterium</taxon>
    </lineage>
</organism>
<dbReference type="SUPFAM" id="SSF56112">
    <property type="entry name" value="Protein kinase-like (PK-like)"/>
    <property type="match status" value="1"/>
</dbReference>
<evidence type="ECO:0000256" key="9">
    <source>
        <dbReference type="ARBA" id="ARBA00022840"/>
    </source>
</evidence>
<evidence type="ECO:0000256" key="4">
    <source>
        <dbReference type="ARBA" id="ARBA00022527"/>
    </source>
</evidence>
<feature type="compositionally biased region" description="Polar residues" evidence="13">
    <location>
        <begin position="330"/>
        <end position="342"/>
    </location>
</feature>
<reference evidence="16 17" key="1">
    <citation type="journal article" date="2019" name="Emerg. Microbes Infect.">
        <title>Comprehensive subspecies identification of 175 nontuberculous mycobacteria species based on 7547 genomic profiles.</title>
        <authorList>
            <person name="Matsumoto Y."/>
            <person name="Kinjo T."/>
            <person name="Motooka D."/>
            <person name="Nabeya D."/>
            <person name="Jung N."/>
            <person name="Uechi K."/>
            <person name="Horii T."/>
            <person name="Iida T."/>
            <person name="Fujita J."/>
            <person name="Nakamura S."/>
        </authorList>
    </citation>
    <scope>NUCLEOTIDE SEQUENCE [LARGE SCALE GENOMIC DNA]</scope>
    <source>
        <strain evidence="16 17">JCM 6375</strain>
    </source>
</reference>
<dbReference type="PROSITE" id="PS00108">
    <property type="entry name" value="PROTEIN_KINASE_ST"/>
    <property type="match status" value="1"/>
</dbReference>
<evidence type="ECO:0000313" key="17">
    <source>
        <dbReference type="Proteomes" id="UP000466681"/>
    </source>
</evidence>
<feature type="binding site" evidence="12">
    <location>
        <position position="38"/>
    </location>
    <ligand>
        <name>ATP</name>
        <dbReference type="ChEBI" id="CHEBI:30616"/>
    </ligand>
</feature>
<dbReference type="AlphaFoldDB" id="A0AAD1M4C7"/>
<keyword evidence="7 12" id="KW-0547">Nucleotide-binding</keyword>
<keyword evidence="9 12" id="KW-0067">ATP-binding</keyword>
<feature type="region of interest" description="Disordered" evidence="13">
    <location>
        <begin position="269"/>
        <end position="376"/>
    </location>
</feature>
<dbReference type="Pfam" id="PF00069">
    <property type="entry name" value="Pkinase"/>
    <property type="match status" value="1"/>
</dbReference>
<evidence type="ECO:0000256" key="7">
    <source>
        <dbReference type="ARBA" id="ARBA00022741"/>
    </source>
</evidence>
<evidence type="ECO:0000256" key="1">
    <source>
        <dbReference type="ARBA" id="ARBA00004162"/>
    </source>
</evidence>
<dbReference type="InterPro" id="IPR017441">
    <property type="entry name" value="Protein_kinase_ATP_BS"/>
</dbReference>
<evidence type="ECO:0000256" key="12">
    <source>
        <dbReference type="PROSITE-ProRule" id="PRU10141"/>
    </source>
</evidence>
<dbReference type="CDD" id="cd14014">
    <property type="entry name" value="STKc_PknB_like"/>
    <property type="match status" value="1"/>
</dbReference>
<evidence type="ECO:0000313" key="16">
    <source>
        <dbReference type="EMBL" id="BBW99942.1"/>
    </source>
</evidence>
<dbReference type="GO" id="GO:0080090">
    <property type="term" value="P:regulation of primary metabolic process"/>
    <property type="evidence" value="ECO:0007669"/>
    <property type="project" value="UniProtKB-ARBA"/>
</dbReference>
<evidence type="ECO:0000256" key="10">
    <source>
        <dbReference type="ARBA" id="ARBA00022989"/>
    </source>
</evidence>
<keyword evidence="6 14" id="KW-0812">Transmembrane</keyword>
<evidence type="ECO:0000259" key="15">
    <source>
        <dbReference type="PROSITE" id="PS50011"/>
    </source>
</evidence>
<dbReference type="PROSITE" id="PS50011">
    <property type="entry name" value="PROTEIN_KINASE_DOM"/>
    <property type="match status" value="1"/>
</dbReference>
<keyword evidence="8" id="KW-0418">Kinase</keyword>
<dbReference type="Proteomes" id="UP000466681">
    <property type="component" value="Chromosome"/>
</dbReference>
<feature type="region of interest" description="Disordered" evidence="13">
    <location>
        <begin position="460"/>
        <end position="494"/>
    </location>
</feature>
<dbReference type="GO" id="GO:0004674">
    <property type="term" value="F:protein serine/threonine kinase activity"/>
    <property type="evidence" value="ECO:0007669"/>
    <property type="project" value="UniProtKB-KW"/>
</dbReference>
<dbReference type="EC" id="2.7.11.1" evidence="2"/>
<dbReference type="PANTHER" id="PTHR43289:SF6">
    <property type="entry name" value="SERINE_THREONINE-PROTEIN KINASE NEKL-3"/>
    <property type="match status" value="1"/>
</dbReference>
<dbReference type="RefSeq" id="WP_083154851.1">
    <property type="nucleotide sequence ID" value="NZ_AP022560.1"/>
</dbReference>
<keyword evidence="4" id="KW-0723">Serine/threonine-protein kinase</keyword>
<feature type="compositionally biased region" description="Polar residues" evidence="13">
    <location>
        <begin position="479"/>
        <end position="489"/>
    </location>
</feature>
<protein>
    <recommendedName>
        <fullName evidence="2">non-specific serine/threonine protein kinase</fullName>
        <ecNumber evidence="2">2.7.11.1</ecNumber>
    </recommendedName>
</protein>
<dbReference type="PANTHER" id="PTHR43289">
    <property type="entry name" value="MITOGEN-ACTIVATED PROTEIN KINASE KINASE KINASE 20-RELATED"/>
    <property type="match status" value="1"/>
</dbReference>
<dbReference type="KEGG" id="mmor:MMOR_08790"/>
<feature type="compositionally biased region" description="Basic and acidic residues" evidence="13">
    <location>
        <begin position="407"/>
        <end position="419"/>
    </location>
</feature>
<feature type="region of interest" description="Disordered" evidence="13">
    <location>
        <begin position="396"/>
        <end position="421"/>
    </location>
</feature>
<dbReference type="SMART" id="SM00220">
    <property type="entry name" value="S_TKc"/>
    <property type="match status" value="1"/>
</dbReference>
<dbReference type="PROSITE" id="PS00107">
    <property type="entry name" value="PROTEIN_KINASE_ATP"/>
    <property type="match status" value="1"/>
</dbReference>